<dbReference type="OrthoDB" id="9814591at2"/>
<dbReference type="PANTHER" id="PTHR30518">
    <property type="entry name" value="ENDOLYTIC MUREIN TRANSGLYCOSYLASE"/>
    <property type="match status" value="1"/>
</dbReference>
<comment type="catalytic activity">
    <reaction evidence="7">
        <text>a peptidoglycan chain = a peptidoglycan chain with N-acetyl-1,6-anhydromuramyl-[peptide] at the reducing end + a peptidoglycan chain with N-acetylglucosamine at the non-reducing end.</text>
        <dbReference type="EC" id="4.2.2.29"/>
    </reaction>
</comment>
<evidence type="ECO:0000256" key="4">
    <source>
        <dbReference type="ARBA" id="ARBA00023136"/>
    </source>
</evidence>
<keyword evidence="1 7" id="KW-1003">Cell membrane</keyword>
<evidence type="ECO:0000256" key="6">
    <source>
        <dbReference type="ARBA" id="ARBA00023316"/>
    </source>
</evidence>
<organism evidence="8 9">
    <name type="scientific">Salibacter halophilus</name>
    <dbReference type="NCBI Taxonomy" id="1803916"/>
    <lineage>
        <taxon>Bacteria</taxon>
        <taxon>Pseudomonadati</taxon>
        <taxon>Bacteroidota</taxon>
        <taxon>Flavobacteriia</taxon>
        <taxon>Flavobacteriales</taxon>
        <taxon>Salibacteraceae</taxon>
        <taxon>Salibacter</taxon>
    </lineage>
</organism>
<comment type="subcellular location">
    <subcellularLocation>
        <location evidence="7">Cell membrane</location>
        <topology evidence="7">Single-pass membrane protein</topology>
    </subcellularLocation>
</comment>
<evidence type="ECO:0000256" key="5">
    <source>
        <dbReference type="ARBA" id="ARBA00023239"/>
    </source>
</evidence>
<evidence type="ECO:0000256" key="1">
    <source>
        <dbReference type="ARBA" id="ARBA00022475"/>
    </source>
</evidence>
<name>A0A6N6M640_9FLAO</name>
<keyword evidence="6 7" id="KW-0961">Cell wall biogenesis/degradation</keyword>
<feature type="site" description="Important for catalytic activity" evidence="7">
    <location>
        <position position="221"/>
    </location>
</feature>
<evidence type="ECO:0000256" key="3">
    <source>
        <dbReference type="ARBA" id="ARBA00022989"/>
    </source>
</evidence>
<dbReference type="GO" id="GO:0005886">
    <property type="term" value="C:plasma membrane"/>
    <property type="evidence" value="ECO:0007669"/>
    <property type="project" value="UniProtKB-SubCell"/>
</dbReference>
<reference evidence="8 9" key="1">
    <citation type="submission" date="2019-09" db="EMBL/GenBank/DDBJ databases">
        <title>Genomes of Cryomorphaceae.</title>
        <authorList>
            <person name="Bowman J.P."/>
        </authorList>
    </citation>
    <scope>NUCLEOTIDE SEQUENCE [LARGE SCALE GENOMIC DNA]</scope>
    <source>
        <strain evidence="8 9">KCTC 52047</strain>
    </source>
</reference>
<comment type="caution">
    <text evidence="8">The sequence shown here is derived from an EMBL/GenBank/DDBJ whole genome shotgun (WGS) entry which is preliminary data.</text>
</comment>
<keyword evidence="3 7" id="KW-1133">Transmembrane helix</keyword>
<dbReference type="GO" id="GO:0071555">
    <property type="term" value="P:cell wall organization"/>
    <property type="evidence" value="ECO:0007669"/>
    <property type="project" value="UniProtKB-KW"/>
</dbReference>
<dbReference type="Gene3D" id="3.30.1490.480">
    <property type="entry name" value="Endolytic murein transglycosylase"/>
    <property type="match status" value="1"/>
</dbReference>
<proteinExistence type="inferred from homology"/>
<accession>A0A6N6M640</accession>
<sequence>MSQLKKIIIALVVLVLVGVGITAYQLYKTIKSPNVNIPKTEDQFFYIRTGASFDDVKQQLMDEGYIINENTFTWVAEKKKYIQNIKPGRYRLEDGMSNNELVNLLRSGRQVPVQVTFNTIRTLHELAGKVSSQLEVDSLSLDSALTDKELMEHYGFDDATFISMFIPNTYEFYWNTNGKEFIERMAQEFKRFWTDERIRKAKEIGLSQSEVATLASIVQQETFRADEMPKVAGLYLNRLERGMKLQADPTVKYAVGDPSLKRIYFKHLKVESPYNTYVVTGLPPGPIAVPERTALDAVLNAVDHNYYYMCAKPDYSGYHEFARTLAQHNRNRAKYIQFLRREGVR</sequence>
<evidence type="ECO:0000256" key="7">
    <source>
        <dbReference type="HAMAP-Rule" id="MF_02065"/>
    </source>
</evidence>
<keyword evidence="9" id="KW-1185">Reference proteome</keyword>
<keyword evidence="2 7" id="KW-0812">Transmembrane</keyword>
<protein>
    <recommendedName>
        <fullName evidence="7">Endolytic murein transglycosylase</fullName>
        <ecNumber evidence="7">4.2.2.29</ecNumber>
    </recommendedName>
    <alternativeName>
        <fullName evidence="7">Peptidoglycan lytic transglycosylase</fullName>
    </alternativeName>
    <alternativeName>
        <fullName evidence="7">Peptidoglycan polymerization terminase</fullName>
    </alternativeName>
</protein>
<evidence type="ECO:0000256" key="2">
    <source>
        <dbReference type="ARBA" id="ARBA00022692"/>
    </source>
</evidence>
<dbReference type="EC" id="4.2.2.29" evidence="7"/>
<dbReference type="PANTHER" id="PTHR30518:SF2">
    <property type="entry name" value="ENDOLYTIC MUREIN TRANSGLYCOSYLASE"/>
    <property type="match status" value="1"/>
</dbReference>
<comment type="similarity">
    <text evidence="7">Belongs to the transglycosylase MltG family.</text>
</comment>
<dbReference type="Gene3D" id="3.30.160.60">
    <property type="entry name" value="Classic Zinc Finger"/>
    <property type="match status" value="1"/>
</dbReference>
<dbReference type="NCBIfam" id="TIGR00247">
    <property type="entry name" value="endolytic transglycosylase MltG"/>
    <property type="match status" value="1"/>
</dbReference>
<evidence type="ECO:0000313" key="9">
    <source>
        <dbReference type="Proteomes" id="UP000435357"/>
    </source>
</evidence>
<comment type="function">
    <text evidence="7">Functions as a peptidoglycan terminase that cleaves nascent peptidoglycan strands endolytically to terminate their elongation.</text>
</comment>
<evidence type="ECO:0000313" key="8">
    <source>
        <dbReference type="EMBL" id="KAB1063760.1"/>
    </source>
</evidence>
<dbReference type="RefSeq" id="WP_151168533.1">
    <property type="nucleotide sequence ID" value="NZ_WACR01000007.1"/>
</dbReference>
<dbReference type="GO" id="GO:0008932">
    <property type="term" value="F:lytic endotransglycosylase activity"/>
    <property type="evidence" value="ECO:0007669"/>
    <property type="project" value="UniProtKB-UniRule"/>
</dbReference>
<feature type="transmembrane region" description="Helical" evidence="7">
    <location>
        <begin position="7"/>
        <end position="27"/>
    </location>
</feature>
<dbReference type="CDD" id="cd08010">
    <property type="entry name" value="MltG_like"/>
    <property type="match status" value="1"/>
</dbReference>
<keyword evidence="4 7" id="KW-0472">Membrane</keyword>
<dbReference type="Proteomes" id="UP000435357">
    <property type="component" value="Unassembled WGS sequence"/>
</dbReference>
<dbReference type="GO" id="GO:0009252">
    <property type="term" value="P:peptidoglycan biosynthetic process"/>
    <property type="evidence" value="ECO:0007669"/>
    <property type="project" value="UniProtKB-UniRule"/>
</dbReference>
<keyword evidence="5 7" id="KW-0456">Lyase</keyword>
<dbReference type="HAMAP" id="MF_02065">
    <property type="entry name" value="MltG"/>
    <property type="match status" value="1"/>
</dbReference>
<gene>
    <name evidence="7 8" type="primary">mltG</name>
    <name evidence="8" type="ORF">F3059_09335</name>
</gene>
<dbReference type="Pfam" id="PF02618">
    <property type="entry name" value="YceG"/>
    <property type="match status" value="1"/>
</dbReference>
<dbReference type="InterPro" id="IPR003770">
    <property type="entry name" value="MLTG-like"/>
</dbReference>
<dbReference type="AlphaFoldDB" id="A0A6N6M640"/>
<dbReference type="EMBL" id="WACR01000007">
    <property type="protein sequence ID" value="KAB1063760.1"/>
    <property type="molecule type" value="Genomic_DNA"/>
</dbReference>